<organism evidence="10 11">
    <name type="scientific">Sinocyclocheilus anshuiensis</name>
    <dbReference type="NCBI Taxonomy" id="1608454"/>
    <lineage>
        <taxon>Eukaryota</taxon>
        <taxon>Metazoa</taxon>
        <taxon>Chordata</taxon>
        <taxon>Craniata</taxon>
        <taxon>Vertebrata</taxon>
        <taxon>Euteleostomi</taxon>
        <taxon>Actinopterygii</taxon>
        <taxon>Neopterygii</taxon>
        <taxon>Teleostei</taxon>
        <taxon>Ostariophysi</taxon>
        <taxon>Cypriniformes</taxon>
        <taxon>Cyprinidae</taxon>
        <taxon>Cyprininae</taxon>
        <taxon>Sinocyclocheilus</taxon>
    </lineage>
</organism>
<evidence type="ECO:0000313" key="11">
    <source>
        <dbReference type="Proteomes" id="UP000472260"/>
    </source>
</evidence>
<evidence type="ECO:0000256" key="6">
    <source>
        <dbReference type="ARBA" id="ARBA00022777"/>
    </source>
</evidence>
<comment type="cofactor">
    <cofactor evidence="1">
        <name>Mg(2+)</name>
        <dbReference type="ChEBI" id="CHEBI:18420"/>
    </cofactor>
</comment>
<dbReference type="Pfam" id="PF00334">
    <property type="entry name" value="NDK"/>
    <property type="match status" value="1"/>
</dbReference>
<reference evidence="10" key="2">
    <citation type="submission" date="2025-09" db="UniProtKB">
        <authorList>
            <consortium name="Ensembl"/>
        </authorList>
    </citation>
    <scope>IDENTIFICATION</scope>
</reference>
<evidence type="ECO:0000256" key="1">
    <source>
        <dbReference type="ARBA" id="ARBA00001946"/>
    </source>
</evidence>
<dbReference type="GO" id="GO:0042995">
    <property type="term" value="C:cell projection"/>
    <property type="evidence" value="ECO:0007669"/>
    <property type="project" value="UniProtKB-SubCell"/>
</dbReference>
<keyword evidence="8" id="KW-1133">Transmembrane helix</keyword>
<name>A0A671MJH3_9TELE</name>
<keyword evidence="8" id="KW-0472">Membrane</keyword>
<dbReference type="Ensembl" id="ENSSANT00000035644.1">
    <property type="protein sequence ID" value="ENSSANP00000033485.1"/>
    <property type="gene ID" value="ENSSANG00000017016.1"/>
</dbReference>
<keyword evidence="7" id="KW-0966">Cell projection</keyword>
<accession>A0A671MJH3</accession>
<keyword evidence="6" id="KW-0418">Kinase</keyword>
<dbReference type="Proteomes" id="UP000472260">
    <property type="component" value="Unassembled WGS sequence"/>
</dbReference>
<dbReference type="PANTHER" id="PTHR11349">
    <property type="entry name" value="NUCLEOSIDE DIPHOSPHATE KINASE"/>
    <property type="match status" value="1"/>
</dbReference>
<dbReference type="Gene3D" id="3.30.70.141">
    <property type="entry name" value="Nucleoside diphosphate kinase-like domain"/>
    <property type="match status" value="1"/>
</dbReference>
<evidence type="ECO:0000256" key="7">
    <source>
        <dbReference type="ARBA" id="ARBA00023273"/>
    </source>
</evidence>
<sequence length="52" mass="5952">MQADEDLMRQHYCDLKDRPFFPGLVRFMSSGPVVAMVSPFILFSPECDSRAL</sequence>
<feature type="transmembrane region" description="Helical" evidence="8">
    <location>
        <begin position="20"/>
        <end position="43"/>
    </location>
</feature>
<comment type="subcellular location">
    <subcellularLocation>
        <location evidence="2">Cell projection</location>
    </subcellularLocation>
</comment>
<evidence type="ECO:0000259" key="9">
    <source>
        <dbReference type="Pfam" id="PF00334"/>
    </source>
</evidence>
<keyword evidence="8" id="KW-0812">Transmembrane</keyword>
<proteinExistence type="inferred from homology"/>
<feature type="domain" description="Nucleoside diphosphate kinase-like" evidence="9">
    <location>
        <begin position="1"/>
        <end position="37"/>
    </location>
</feature>
<evidence type="ECO:0000256" key="8">
    <source>
        <dbReference type="SAM" id="Phobius"/>
    </source>
</evidence>
<dbReference type="GO" id="GO:0004550">
    <property type="term" value="F:nucleoside diphosphate kinase activity"/>
    <property type="evidence" value="ECO:0007669"/>
    <property type="project" value="UniProtKB-EC"/>
</dbReference>
<dbReference type="InterPro" id="IPR036850">
    <property type="entry name" value="NDK-like_dom_sf"/>
</dbReference>
<evidence type="ECO:0000256" key="5">
    <source>
        <dbReference type="ARBA" id="ARBA00022679"/>
    </source>
</evidence>
<protein>
    <recommendedName>
        <fullName evidence="4">nucleoside-diphosphate kinase</fullName>
        <ecNumber evidence="4">2.7.4.6</ecNumber>
    </recommendedName>
</protein>
<dbReference type="SUPFAM" id="SSF54919">
    <property type="entry name" value="Nucleoside diphosphate kinase, NDK"/>
    <property type="match status" value="1"/>
</dbReference>
<dbReference type="AlphaFoldDB" id="A0A671MJH3"/>
<evidence type="ECO:0000256" key="3">
    <source>
        <dbReference type="ARBA" id="ARBA00008142"/>
    </source>
</evidence>
<comment type="similarity">
    <text evidence="3">Belongs to the NDK family.</text>
</comment>
<reference evidence="10" key="1">
    <citation type="submission" date="2025-08" db="UniProtKB">
        <authorList>
            <consortium name="Ensembl"/>
        </authorList>
    </citation>
    <scope>IDENTIFICATION</scope>
</reference>
<dbReference type="InterPro" id="IPR034907">
    <property type="entry name" value="NDK-like_dom"/>
</dbReference>
<evidence type="ECO:0000256" key="2">
    <source>
        <dbReference type="ARBA" id="ARBA00004316"/>
    </source>
</evidence>
<evidence type="ECO:0000256" key="4">
    <source>
        <dbReference type="ARBA" id="ARBA00012966"/>
    </source>
</evidence>
<dbReference type="EC" id="2.7.4.6" evidence="4"/>
<keyword evidence="5" id="KW-0808">Transferase</keyword>
<keyword evidence="11" id="KW-1185">Reference proteome</keyword>
<evidence type="ECO:0000313" key="10">
    <source>
        <dbReference type="Ensembl" id="ENSSANP00000033485.1"/>
    </source>
</evidence>